<evidence type="ECO:0000313" key="7">
    <source>
        <dbReference type="Proteomes" id="UP000239406"/>
    </source>
</evidence>
<dbReference type="Pfam" id="PF12833">
    <property type="entry name" value="HTH_18"/>
    <property type="match status" value="1"/>
</dbReference>
<dbReference type="InterPro" id="IPR050204">
    <property type="entry name" value="AraC_XylS_family_regulators"/>
</dbReference>
<sequence>MRRLRLSCPGVRLAAPCGPAGAGAAHHPPPTPPEPRHGHPFPAAAPAAPGRRAVPARPLPPSLGRGRATVADDGAGPAPGRTPPRDHAHGAGRPLLGLPGRRRARGAGGGRPGRVRPRRPARAVQRGPARDRGPRAHGRPEAAQPPGTQVRRRRRGLRAGVQLAVLRRRCAGPAARGPAQVLPRAAGHARQRGWLRASVGYALAQAQRDEAGAAAVSARVAESLFLEALRSYVEDLPMAGSGWLAGLRDPQVARCLALMHERPAHDWTVARLASQVHLGRSALAERFAQLTGQTPIAYLKKLRLTVASRLLCQEHLHLAQVAGAVGYDSESSFSRAFKAEFGMTPGQWRERFAVRRAGGVAGDAAAK</sequence>
<feature type="compositionally biased region" description="Low complexity" evidence="4">
    <location>
        <begin position="40"/>
        <end position="56"/>
    </location>
</feature>
<dbReference type="PANTHER" id="PTHR46796">
    <property type="entry name" value="HTH-TYPE TRANSCRIPTIONAL ACTIVATOR RHAS-RELATED"/>
    <property type="match status" value="1"/>
</dbReference>
<evidence type="ECO:0000256" key="2">
    <source>
        <dbReference type="ARBA" id="ARBA00023125"/>
    </source>
</evidence>
<dbReference type="PANTHER" id="PTHR46796:SF13">
    <property type="entry name" value="HTH-TYPE TRANSCRIPTIONAL ACTIVATOR RHAS"/>
    <property type="match status" value="1"/>
</dbReference>
<evidence type="ECO:0000259" key="5">
    <source>
        <dbReference type="PROSITE" id="PS01124"/>
    </source>
</evidence>
<dbReference type="GO" id="GO:0043565">
    <property type="term" value="F:sequence-specific DNA binding"/>
    <property type="evidence" value="ECO:0007669"/>
    <property type="project" value="InterPro"/>
</dbReference>
<protein>
    <recommendedName>
        <fullName evidence="5">HTH araC/xylS-type domain-containing protein</fullName>
    </recommendedName>
</protein>
<keyword evidence="1" id="KW-0805">Transcription regulation</keyword>
<feature type="compositionally biased region" description="Low complexity" evidence="4">
    <location>
        <begin position="68"/>
        <end position="79"/>
    </location>
</feature>
<dbReference type="InterPro" id="IPR032783">
    <property type="entry name" value="AraC_lig"/>
</dbReference>
<gene>
    <name evidence="6" type="ORF">C1702_08540</name>
</gene>
<feature type="domain" description="HTH araC/xylS-type" evidence="5">
    <location>
        <begin position="253"/>
        <end position="351"/>
    </location>
</feature>
<organism evidence="6 7">
    <name type="scientific">Caldimonas thermodepolymerans</name>
    <dbReference type="NCBI Taxonomy" id="215580"/>
    <lineage>
        <taxon>Bacteria</taxon>
        <taxon>Pseudomonadati</taxon>
        <taxon>Pseudomonadota</taxon>
        <taxon>Betaproteobacteria</taxon>
        <taxon>Burkholderiales</taxon>
        <taxon>Sphaerotilaceae</taxon>
        <taxon>Caldimonas</taxon>
    </lineage>
</organism>
<name>A0A2S5T4T9_9BURK</name>
<dbReference type="SUPFAM" id="SSF46689">
    <property type="entry name" value="Homeodomain-like"/>
    <property type="match status" value="2"/>
</dbReference>
<dbReference type="PROSITE" id="PS01124">
    <property type="entry name" value="HTH_ARAC_FAMILY_2"/>
    <property type="match status" value="1"/>
</dbReference>
<dbReference type="GO" id="GO:0003700">
    <property type="term" value="F:DNA-binding transcription factor activity"/>
    <property type="evidence" value="ECO:0007669"/>
    <property type="project" value="InterPro"/>
</dbReference>
<feature type="region of interest" description="Disordered" evidence="4">
    <location>
        <begin position="1"/>
        <end position="153"/>
    </location>
</feature>
<dbReference type="AlphaFoldDB" id="A0A2S5T4T9"/>
<keyword evidence="2" id="KW-0238">DNA-binding</keyword>
<comment type="caution">
    <text evidence="6">The sequence shown here is derived from an EMBL/GenBank/DDBJ whole genome shotgun (WGS) entry which is preliminary data.</text>
</comment>
<feature type="compositionally biased region" description="Basic and acidic residues" evidence="4">
    <location>
        <begin position="128"/>
        <end position="140"/>
    </location>
</feature>
<keyword evidence="7" id="KW-1185">Reference proteome</keyword>
<dbReference type="Proteomes" id="UP000239406">
    <property type="component" value="Unassembled WGS sequence"/>
</dbReference>
<dbReference type="Gene3D" id="1.10.10.60">
    <property type="entry name" value="Homeodomain-like"/>
    <property type="match status" value="2"/>
</dbReference>
<dbReference type="InterPro" id="IPR020449">
    <property type="entry name" value="Tscrpt_reg_AraC-type_HTH"/>
</dbReference>
<proteinExistence type="predicted"/>
<dbReference type="EMBL" id="PSNY01000008">
    <property type="protein sequence ID" value="PPE69908.1"/>
    <property type="molecule type" value="Genomic_DNA"/>
</dbReference>
<reference evidence="6 7" key="1">
    <citation type="submission" date="2018-02" db="EMBL/GenBank/DDBJ databases">
        <title>Reclassifiation of [Polyangium] brachysporum DSM 7029 as Guopingzhaonella breviflexa gen. nov., sp. nov., a member of the family Comamonadaceae.</title>
        <authorList>
            <person name="Tang B."/>
        </authorList>
    </citation>
    <scope>NUCLEOTIDE SEQUENCE [LARGE SCALE GENOMIC DNA]</scope>
    <source>
        <strain evidence="6 7">DSM 15344</strain>
    </source>
</reference>
<dbReference type="Pfam" id="PF12852">
    <property type="entry name" value="Cupin_6"/>
    <property type="match status" value="1"/>
</dbReference>
<feature type="compositionally biased region" description="Low complexity" evidence="4">
    <location>
        <begin position="14"/>
        <end position="26"/>
    </location>
</feature>
<accession>A0A2S5T4T9</accession>
<keyword evidence="3" id="KW-0804">Transcription</keyword>
<dbReference type="SMART" id="SM00342">
    <property type="entry name" value="HTH_ARAC"/>
    <property type="match status" value="1"/>
</dbReference>
<dbReference type="InterPro" id="IPR009057">
    <property type="entry name" value="Homeodomain-like_sf"/>
</dbReference>
<evidence type="ECO:0000256" key="4">
    <source>
        <dbReference type="SAM" id="MobiDB-lite"/>
    </source>
</evidence>
<dbReference type="PRINTS" id="PR00032">
    <property type="entry name" value="HTHARAC"/>
</dbReference>
<evidence type="ECO:0000313" key="6">
    <source>
        <dbReference type="EMBL" id="PPE69908.1"/>
    </source>
</evidence>
<evidence type="ECO:0000256" key="3">
    <source>
        <dbReference type="ARBA" id="ARBA00023163"/>
    </source>
</evidence>
<dbReference type="InterPro" id="IPR018060">
    <property type="entry name" value="HTH_AraC"/>
</dbReference>
<evidence type="ECO:0000256" key="1">
    <source>
        <dbReference type="ARBA" id="ARBA00023015"/>
    </source>
</evidence>